<protein>
    <submittedName>
        <fullName evidence="2">Putative porin</fullName>
    </submittedName>
</protein>
<feature type="region of interest" description="Disordered" evidence="1">
    <location>
        <begin position="31"/>
        <end position="54"/>
    </location>
</feature>
<dbReference type="Pfam" id="PF14121">
    <property type="entry name" value="Porin_10"/>
    <property type="match status" value="1"/>
</dbReference>
<sequence>MKKLVLINIFLLVFSGLAIGQLRQLDGSQGDIRSQQGSFQGDGADDPEGGSQQPVIPREVKNWRLVDDYSRSDTVAVDTLYTGFQVYNPIYRRSIVNVTTGNLGAPAKSMLVEDLPVEHTFLFSGNLDYWLTKPQEWIYYNTRTPYTNLYYQYNGPKRRSEENVGVLFTQNINPFWNVGFNYRLISSVGKYQAQSTENRKFRFFSSYSGKKYSIHGSFFYGKTDQYENGGLLDDEAIFDPGIYDEYGQPENIPVIFMDATSRIDNYKLFVNQKFSFGEITLTRNDSVKEKVPLATLGHTFEYDRYRRTYHIDDLSLYLSDDEDDASFYSNNYIDDSSTNDSVYSTTIRNIVQLQFNEEANPFLHFGMRVYLLNESENLRWPAPSEIDEDTEEVIYHQQSEQRTATAIGGQLFKTQGENFFYNMGLRVWFQGHKAGDSEISGGFDSRFRVGRDTAGLFARGSISISSPDFFTEKYYSNHFEWNNNFDPEKTVRIRGGINIPTRRLQLTGEVRLINDFIYWNQEAMPEQTNEVLNLVQLKLKKHFELWNLHSRNEIAYQVTSNDKVMPLPNVALFSSNYYENILFGVLFFQIGFDVRYHTSYYAPDYMPATGQFFIQREREIGNYPVVDPFANFHLKRANIFVKYSHVNQGWPENDYFYTIGYPINPKGLRFGVSWNFYD</sequence>
<proteinExistence type="predicted"/>
<dbReference type="OrthoDB" id="1489309at2"/>
<dbReference type="AlphaFoldDB" id="A0A1I2DIY2"/>
<name>A0A1I2DIY2_9BACT</name>
<reference evidence="2 3" key="1">
    <citation type="submission" date="2016-10" db="EMBL/GenBank/DDBJ databases">
        <authorList>
            <person name="de Groot N.N."/>
        </authorList>
    </citation>
    <scope>NUCLEOTIDE SEQUENCE [LARGE SCALE GENOMIC DNA]</scope>
    <source>
        <strain evidence="2 3">DSM 19012</strain>
    </source>
</reference>
<dbReference type="RefSeq" id="WP_029626584.1">
    <property type="nucleotide sequence ID" value="NZ_AFSL01000053.1"/>
</dbReference>
<gene>
    <name evidence="2" type="ORF">SAMN05444380_11919</name>
</gene>
<dbReference type="EMBL" id="FONA01000019">
    <property type="protein sequence ID" value="SFE80389.1"/>
    <property type="molecule type" value="Genomic_DNA"/>
</dbReference>
<organism evidence="2 3">
    <name type="scientific">Thermophagus xiamenensis</name>
    <dbReference type="NCBI Taxonomy" id="385682"/>
    <lineage>
        <taxon>Bacteria</taxon>
        <taxon>Pseudomonadati</taxon>
        <taxon>Bacteroidota</taxon>
        <taxon>Bacteroidia</taxon>
        <taxon>Marinilabiliales</taxon>
        <taxon>Marinilabiliaceae</taxon>
        <taxon>Thermophagus</taxon>
    </lineage>
</organism>
<accession>A0A1I2DIY2</accession>
<evidence type="ECO:0000313" key="3">
    <source>
        <dbReference type="Proteomes" id="UP000181976"/>
    </source>
</evidence>
<dbReference type="Proteomes" id="UP000181976">
    <property type="component" value="Unassembled WGS sequence"/>
</dbReference>
<dbReference type="InterPro" id="IPR025631">
    <property type="entry name" value="Porin_10"/>
</dbReference>
<dbReference type="eggNOG" id="COG4206">
    <property type="taxonomic scope" value="Bacteria"/>
</dbReference>
<evidence type="ECO:0000256" key="1">
    <source>
        <dbReference type="SAM" id="MobiDB-lite"/>
    </source>
</evidence>
<dbReference type="InParanoid" id="A0A1I2DIY2"/>
<dbReference type="STRING" id="385682.SAMN05444380_11919"/>
<keyword evidence="3" id="KW-1185">Reference proteome</keyword>
<evidence type="ECO:0000313" key="2">
    <source>
        <dbReference type="EMBL" id="SFE80389.1"/>
    </source>
</evidence>